<accession>A0A6J8ANE1</accession>
<protein>
    <recommendedName>
        <fullName evidence="4">Lipocalin/cytosolic fatty-acid binding domain-containing protein</fullName>
    </recommendedName>
</protein>
<feature type="chain" id="PRO_5036181936" description="Lipocalin/cytosolic fatty-acid binding domain-containing protein" evidence="1">
    <location>
        <begin position="25"/>
        <end position="208"/>
    </location>
</feature>
<dbReference type="AlphaFoldDB" id="A0A6J8ANE1"/>
<dbReference type="Gene3D" id="2.40.128.20">
    <property type="match status" value="1"/>
</dbReference>
<keyword evidence="3" id="KW-1185">Reference proteome</keyword>
<gene>
    <name evidence="2" type="ORF">MCOR_9724</name>
</gene>
<dbReference type="GO" id="GO:0000302">
    <property type="term" value="P:response to reactive oxygen species"/>
    <property type="evidence" value="ECO:0007669"/>
    <property type="project" value="TreeGrafter"/>
</dbReference>
<evidence type="ECO:0000313" key="2">
    <source>
        <dbReference type="EMBL" id="CAC5371176.1"/>
    </source>
</evidence>
<evidence type="ECO:0000313" key="3">
    <source>
        <dbReference type="Proteomes" id="UP000507470"/>
    </source>
</evidence>
<dbReference type="SUPFAM" id="SSF50814">
    <property type="entry name" value="Lipocalins"/>
    <property type="match status" value="1"/>
</dbReference>
<dbReference type="GO" id="GO:0005737">
    <property type="term" value="C:cytoplasm"/>
    <property type="evidence" value="ECO:0007669"/>
    <property type="project" value="TreeGrafter"/>
</dbReference>
<dbReference type="OrthoDB" id="6069798at2759"/>
<sequence>MTWINVFVFLSAIVLVLLNTVTKGQLPKEGECVDIPAVEKCDWHKIAGKWFIQQRFGDTSHISCPELQIYPIKEEDGTLDVYIGYLNKSSTEFNNHFYGVYSPSSTDSGRAVFEAVSGPAKDLYFPFTVVDIDYQEYMLVYTCIPHPKRAGTNIEFVIIYSRKRDKLTAEIKNRMSRLLNKYGVNATNFSSFDQSKETCEAKAEKVEL</sequence>
<proteinExistence type="predicted"/>
<evidence type="ECO:0000256" key="1">
    <source>
        <dbReference type="SAM" id="SignalP"/>
    </source>
</evidence>
<reference evidence="2 3" key="1">
    <citation type="submission" date="2020-06" db="EMBL/GenBank/DDBJ databases">
        <authorList>
            <person name="Li R."/>
            <person name="Bekaert M."/>
        </authorList>
    </citation>
    <scope>NUCLEOTIDE SEQUENCE [LARGE SCALE GENOMIC DNA]</scope>
    <source>
        <strain evidence="3">wild</strain>
        <strain evidence="2">Wild</strain>
    </source>
</reference>
<dbReference type="GO" id="GO:0008289">
    <property type="term" value="F:lipid binding"/>
    <property type="evidence" value="ECO:0007669"/>
    <property type="project" value="UniProtKB-KW"/>
</dbReference>
<dbReference type="PANTHER" id="PTHR10612:SF34">
    <property type="entry name" value="APOLIPOPROTEIN D"/>
    <property type="match status" value="1"/>
</dbReference>
<dbReference type="Proteomes" id="UP000507470">
    <property type="component" value="Unassembled WGS sequence"/>
</dbReference>
<evidence type="ECO:0008006" key="4">
    <source>
        <dbReference type="Google" id="ProtNLM"/>
    </source>
</evidence>
<dbReference type="EMBL" id="CACVKT020001750">
    <property type="protein sequence ID" value="CAC5371176.1"/>
    <property type="molecule type" value="Genomic_DNA"/>
</dbReference>
<dbReference type="InterPro" id="IPR012674">
    <property type="entry name" value="Calycin"/>
</dbReference>
<dbReference type="EMBL" id="CACVKT020001750">
    <property type="protein sequence ID" value="CAC5371175.1"/>
    <property type="molecule type" value="Genomic_DNA"/>
</dbReference>
<keyword evidence="1" id="KW-0732">Signal</keyword>
<feature type="signal peptide" evidence="1">
    <location>
        <begin position="1"/>
        <end position="24"/>
    </location>
</feature>
<name>A0A6J8ANE1_MYTCO</name>
<dbReference type="PANTHER" id="PTHR10612">
    <property type="entry name" value="APOLIPOPROTEIN D"/>
    <property type="match status" value="1"/>
</dbReference>
<organism evidence="2 3">
    <name type="scientific">Mytilus coruscus</name>
    <name type="common">Sea mussel</name>
    <dbReference type="NCBI Taxonomy" id="42192"/>
    <lineage>
        <taxon>Eukaryota</taxon>
        <taxon>Metazoa</taxon>
        <taxon>Spiralia</taxon>
        <taxon>Lophotrochozoa</taxon>
        <taxon>Mollusca</taxon>
        <taxon>Bivalvia</taxon>
        <taxon>Autobranchia</taxon>
        <taxon>Pteriomorphia</taxon>
        <taxon>Mytilida</taxon>
        <taxon>Mytiloidea</taxon>
        <taxon>Mytilidae</taxon>
        <taxon>Mytilinae</taxon>
        <taxon>Mytilus</taxon>
    </lineage>
</organism>
<dbReference type="GO" id="GO:0006629">
    <property type="term" value="P:lipid metabolic process"/>
    <property type="evidence" value="ECO:0007669"/>
    <property type="project" value="TreeGrafter"/>
</dbReference>